<keyword evidence="6" id="KW-1185">Reference proteome</keyword>
<dbReference type="InterPro" id="IPR001789">
    <property type="entry name" value="Sig_transdc_resp-reg_receiver"/>
</dbReference>
<accession>A0ABD3GWR9</accession>
<evidence type="ECO:0000256" key="1">
    <source>
        <dbReference type="ARBA" id="ARBA00023012"/>
    </source>
</evidence>
<protein>
    <recommendedName>
        <fullName evidence="4">Response regulatory domain-containing protein</fullName>
    </recommendedName>
</protein>
<name>A0ABD3GWR9_9MARC</name>
<comment type="caution">
    <text evidence="5">The sequence shown here is derived from an EMBL/GenBank/DDBJ whole genome shotgun (WGS) entry which is preliminary data.</text>
</comment>
<sequence>MAETCQKTTEGTSVADRSIILVDSDDSYLRMLERMLVECGYRVSMCGKVGQALEQLREKTSSGYDLILSSANMPGIDNLQFVYITRFKLKVPVVFMSFDEEPDFTVKGLIARGSCGYLQKPINIDTLQNLWSDDYLWSWRFKNRAFLREGKICSPAPADKSESPEKEVNESAGVSDEKAKPENQKADSVKDSGEVRIPESRGEGNSRKYFVWTPDLCKKFDDALNEVGGLAKGRRKEVFEKLKGYHERMTYDGTKETTSDVSINTQLLHKTSRK</sequence>
<evidence type="ECO:0000256" key="3">
    <source>
        <dbReference type="SAM" id="MobiDB-lite"/>
    </source>
</evidence>
<evidence type="ECO:0000313" key="6">
    <source>
        <dbReference type="Proteomes" id="UP001633002"/>
    </source>
</evidence>
<evidence type="ECO:0000313" key="5">
    <source>
        <dbReference type="EMBL" id="KAL3682799.1"/>
    </source>
</evidence>
<dbReference type="InterPro" id="IPR011006">
    <property type="entry name" value="CheY-like_superfamily"/>
</dbReference>
<dbReference type="PROSITE" id="PS50110">
    <property type="entry name" value="RESPONSE_REGULATORY"/>
    <property type="match status" value="1"/>
</dbReference>
<dbReference type="EMBL" id="JBJQOH010000006">
    <property type="protein sequence ID" value="KAL3682799.1"/>
    <property type="molecule type" value="Genomic_DNA"/>
</dbReference>
<dbReference type="SMART" id="SM00448">
    <property type="entry name" value="REC"/>
    <property type="match status" value="1"/>
</dbReference>
<dbReference type="InterPro" id="IPR045279">
    <property type="entry name" value="ARR-like"/>
</dbReference>
<keyword evidence="1" id="KW-0902">Two-component regulatory system</keyword>
<dbReference type="SUPFAM" id="SSF52172">
    <property type="entry name" value="CheY-like"/>
    <property type="match status" value="1"/>
</dbReference>
<proteinExistence type="predicted"/>
<evidence type="ECO:0000256" key="2">
    <source>
        <dbReference type="PROSITE-ProRule" id="PRU00169"/>
    </source>
</evidence>
<dbReference type="PANTHER" id="PTHR43874">
    <property type="entry name" value="TWO-COMPONENT RESPONSE REGULATOR"/>
    <property type="match status" value="1"/>
</dbReference>
<comment type="caution">
    <text evidence="2">Lacks conserved residue(s) required for the propagation of feature annotation.</text>
</comment>
<dbReference type="Gene3D" id="3.40.50.2300">
    <property type="match status" value="1"/>
</dbReference>
<dbReference type="GO" id="GO:0000160">
    <property type="term" value="P:phosphorelay signal transduction system"/>
    <property type="evidence" value="ECO:0007669"/>
    <property type="project" value="UniProtKB-KW"/>
</dbReference>
<reference evidence="5 6" key="1">
    <citation type="submission" date="2024-09" db="EMBL/GenBank/DDBJ databases">
        <title>Chromosome-scale assembly of Riccia sorocarpa.</title>
        <authorList>
            <person name="Paukszto L."/>
        </authorList>
    </citation>
    <scope>NUCLEOTIDE SEQUENCE [LARGE SCALE GENOMIC DNA]</scope>
    <source>
        <strain evidence="5">LP-2024</strain>
        <tissue evidence="5">Aerial parts of the thallus</tissue>
    </source>
</reference>
<feature type="region of interest" description="Disordered" evidence="3">
    <location>
        <begin position="156"/>
        <end position="201"/>
    </location>
</feature>
<dbReference type="Proteomes" id="UP001633002">
    <property type="component" value="Unassembled WGS sequence"/>
</dbReference>
<organism evidence="5 6">
    <name type="scientific">Riccia sorocarpa</name>
    <dbReference type="NCBI Taxonomy" id="122646"/>
    <lineage>
        <taxon>Eukaryota</taxon>
        <taxon>Viridiplantae</taxon>
        <taxon>Streptophyta</taxon>
        <taxon>Embryophyta</taxon>
        <taxon>Marchantiophyta</taxon>
        <taxon>Marchantiopsida</taxon>
        <taxon>Marchantiidae</taxon>
        <taxon>Marchantiales</taxon>
        <taxon>Ricciaceae</taxon>
        <taxon>Riccia</taxon>
    </lineage>
</organism>
<dbReference type="Pfam" id="PF00072">
    <property type="entry name" value="Response_reg"/>
    <property type="match status" value="1"/>
</dbReference>
<evidence type="ECO:0000259" key="4">
    <source>
        <dbReference type="PROSITE" id="PS50110"/>
    </source>
</evidence>
<gene>
    <name evidence="5" type="ORF">R1sor_000821</name>
</gene>
<dbReference type="AlphaFoldDB" id="A0ABD3GWR9"/>
<feature type="compositionally biased region" description="Basic and acidic residues" evidence="3">
    <location>
        <begin position="159"/>
        <end position="201"/>
    </location>
</feature>
<feature type="domain" description="Response regulatory" evidence="4">
    <location>
        <begin position="18"/>
        <end position="135"/>
    </location>
</feature>
<dbReference type="PANTHER" id="PTHR43874:SF7">
    <property type="entry name" value="TWO-COMPONENT RESPONSE REGULATOR ARR10"/>
    <property type="match status" value="1"/>
</dbReference>